<dbReference type="PROSITE" id="PS00028">
    <property type="entry name" value="ZINC_FINGER_C2H2_1"/>
    <property type="match status" value="2"/>
</dbReference>
<reference evidence="11" key="1">
    <citation type="submission" date="2025-08" db="UniProtKB">
        <authorList>
            <consortium name="Ensembl"/>
        </authorList>
    </citation>
    <scope>IDENTIFICATION</scope>
</reference>
<dbReference type="InParanoid" id="A0A672NHQ0"/>
<proteinExistence type="predicted"/>
<dbReference type="Gene3D" id="3.30.160.60">
    <property type="entry name" value="Classic Zinc Finger"/>
    <property type="match status" value="2"/>
</dbReference>
<keyword evidence="8" id="KW-0539">Nucleus</keyword>
<dbReference type="GO" id="GO:0005634">
    <property type="term" value="C:nucleus"/>
    <property type="evidence" value="ECO:0007669"/>
    <property type="project" value="UniProtKB-SubCell"/>
</dbReference>
<evidence type="ECO:0000256" key="6">
    <source>
        <dbReference type="ARBA" id="ARBA00022786"/>
    </source>
</evidence>
<feature type="domain" description="C2H2-type" evidence="10">
    <location>
        <begin position="51"/>
        <end position="78"/>
    </location>
</feature>
<dbReference type="GO" id="GO:0008270">
    <property type="term" value="F:zinc ion binding"/>
    <property type="evidence" value="ECO:0007669"/>
    <property type="project" value="UniProtKB-KW"/>
</dbReference>
<sequence length="112" mass="13191">MFKVFPGKRSFGRHRCKAVETLYNCPVCDKQFKIKQNMLDHQTLHTGEKPYCCEICGAFYSCERYLKNHQKSHIEKTYEYLCELCDKRTSFCSVCSPSMIAARLFHFPCNSR</sequence>
<keyword evidence="4" id="KW-0677">Repeat</keyword>
<comment type="subcellular location">
    <subcellularLocation>
        <location evidence="1">Nucleus</location>
    </subcellularLocation>
</comment>
<accession>A0A672NHQ0</accession>
<dbReference type="PANTHER" id="PTHR23226">
    <property type="entry name" value="ZINC FINGER AND SCAN DOMAIN-CONTAINING"/>
    <property type="match status" value="1"/>
</dbReference>
<evidence type="ECO:0000259" key="10">
    <source>
        <dbReference type="PROSITE" id="PS50157"/>
    </source>
</evidence>
<evidence type="ECO:0000256" key="1">
    <source>
        <dbReference type="ARBA" id="ARBA00004123"/>
    </source>
</evidence>
<dbReference type="PANTHER" id="PTHR23226:SF416">
    <property type="entry name" value="FI01424P"/>
    <property type="match status" value="1"/>
</dbReference>
<dbReference type="GO" id="GO:0000981">
    <property type="term" value="F:DNA-binding transcription factor activity, RNA polymerase II-specific"/>
    <property type="evidence" value="ECO:0007669"/>
    <property type="project" value="TreeGrafter"/>
</dbReference>
<feature type="domain" description="C2H2-type" evidence="10">
    <location>
        <begin position="23"/>
        <end position="50"/>
    </location>
</feature>
<evidence type="ECO:0000256" key="9">
    <source>
        <dbReference type="PROSITE-ProRule" id="PRU00042"/>
    </source>
</evidence>
<dbReference type="AlphaFoldDB" id="A0A672NHQ0"/>
<evidence type="ECO:0000256" key="3">
    <source>
        <dbReference type="ARBA" id="ARBA00022723"/>
    </source>
</evidence>
<keyword evidence="5 9" id="KW-0863">Zinc-finger</keyword>
<dbReference type="Ensembl" id="ENSSGRT00000054231.1">
    <property type="protein sequence ID" value="ENSSGRP00000050767.1"/>
    <property type="gene ID" value="ENSSGRG00000026881.1"/>
</dbReference>
<evidence type="ECO:0000313" key="11">
    <source>
        <dbReference type="Ensembl" id="ENSSGRP00000050767.1"/>
    </source>
</evidence>
<dbReference type="GO" id="GO:0000978">
    <property type="term" value="F:RNA polymerase II cis-regulatory region sequence-specific DNA binding"/>
    <property type="evidence" value="ECO:0007669"/>
    <property type="project" value="TreeGrafter"/>
</dbReference>
<keyword evidence="3" id="KW-0479">Metal-binding</keyword>
<dbReference type="SUPFAM" id="SSF57667">
    <property type="entry name" value="beta-beta-alpha zinc fingers"/>
    <property type="match status" value="1"/>
</dbReference>
<dbReference type="InterPro" id="IPR036236">
    <property type="entry name" value="Znf_C2H2_sf"/>
</dbReference>
<reference evidence="11" key="2">
    <citation type="submission" date="2025-09" db="UniProtKB">
        <authorList>
            <consortium name="Ensembl"/>
        </authorList>
    </citation>
    <scope>IDENTIFICATION</scope>
</reference>
<evidence type="ECO:0000256" key="4">
    <source>
        <dbReference type="ARBA" id="ARBA00022737"/>
    </source>
</evidence>
<evidence type="ECO:0000256" key="5">
    <source>
        <dbReference type="ARBA" id="ARBA00022771"/>
    </source>
</evidence>
<dbReference type="Proteomes" id="UP000472262">
    <property type="component" value="Unassembled WGS sequence"/>
</dbReference>
<evidence type="ECO:0000256" key="7">
    <source>
        <dbReference type="ARBA" id="ARBA00022833"/>
    </source>
</evidence>
<organism evidence="11 12">
    <name type="scientific">Sinocyclocheilus grahami</name>
    <name type="common">Dianchi golden-line fish</name>
    <name type="synonym">Barbus grahami</name>
    <dbReference type="NCBI Taxonomy" id="75366"/>
    <lineage>
        <taxon>Eukaryota</taxon>
        <taxon>Metazoa</taxon>
        <taxon>Chordata</taxon>
        <taxon>Craniata</taxon>
        <taxon>Vertebrata</taxon>
        <taxon>Euteleostomi</taxon>
        <taxon>Actinopterygii</taxon>
        <taxon>Neopterygii</taxon>
        <taxon>Teleostei</taxon>
        <taxon>Ostariophysi</taxon>
        <taxon>Cypriniformes</taxon>
        <taxon>Cyprinidae</taxon>
        <taxon>Cyprininae</taxon>
        <taxon>Sinocyclocheilus</taxon>
    </lineage>
</organism>
<dbReference type="SMART" id="SM00355">
    <property type="entry name" value="ZnF_C2H2"/>
    <property type="match status" value="2"/>
</dbReference>
<evidence type="ECO:0000256" key="8">
    <source>
        <dbReference type="ARBA" id="ARBA00023242"/>
    </source>
</evidence>
<keyword evidence="12" id="KW-1185">Reference proteome</keyword>
<dbReference type="InterPro" id="IPR013087">
    <property type="entry name" value="Znf_C2H2_type"/>
</dbReference>
<comment type="pathway">
    <text evidence="2">Protein modification; protein ubiquitination.</text>
</comment>
<dbReference type="FunFam" id="3.30.160.60:FF:000145">
    <property type="entry name" value="Zinc finger protein 574"/>
    <property type="match status" value="1"/>
</dbReference>
<dbReference type="FunFam" id="3.30.160.60:FF:000446">
    <property type="entry name" value="Zinc finger protein"/>
    <property type="match status" value="1"/>
</dbReference>
<dbReference type="PROSITE" id="PS50157">
    <property type="entry name" value="ZINC_FINGER_C2H2_2"/>
    <property type="match status" value="2"/>
</dbReference>
<evidence type="ECO:0000313" key="12">
    <source>
        <dbReference type="Proteomes" id="UP000472262"/>
    </source>
</evidence>
<keyword evidence="7" id="KW-0862">Zinc</keyword>
<name>A0A672NHQ0_SINGR</name>
<evidence type="ECO:0000256" key="2">
    <source>
        <dbReference type="ARBA" id="ARBA00004906"/>
    </source>
</evidence>
<protein>
    <recommendedName>
        <fullName evidence="10">C2H2-type domain-containing protein</fullName>
    </recommendedName>
</protein>
<keyword evidence="6" id="KW-0833">Ubl conjugation pathway</keyword>